<accession>A0ABW0EM54</accession>
<evidence type="ECO:0000313" key="2">
    <source>
        <dbReference type="EMBL" id="MFC5287463.1"/>
    </source>
</evidence>
<feature type="transmembrane region" description="Helical" evidence="1">
    <location>
        <begin position="12"/>
        <end position="30"/>
    </location>
</feature>
<feature type="transmembrane region" description="Helical" evidence="1">
    <location>
        <begin position="42"/>
        <end position="63"/>
    </location>
</feature>
<name>A0ABW0EM54_9PSEU</name>
<dbReference type="InterPro" id="IPR025327">
    <property type="entry name" value="DUF4233"/>
</dbReference>
<proteinExistence type="predicted"/>
<comment type="caution">
    <text evidence="2">The sequence shown here is derived from an EMBL/GenBank/DDBJ whole genome shotgun (WGS) entry which is preliminary data.</text>
</comment>
<reference evidence="3" key="1">
    <citation type="journal article" date="2019" name="Int. J. Syst. Evol. Microbiol.">
        <title>The Global Catalogue of Microorganisms (GCM) 10K type strain sequencing project: providing services to taxonomists for standard genome sequencing and annotation.</title>
        <authorList>
            <consortium name="The Broad Institute Genomics Platform"/>
            <consortium name="The Broad Institute Genome Sequencing Center for Infectious Disease"/>
            <person name="Wu L."/>
            <person name="Ma J."/>
        </authorList>
    </citation>
    <scope>NUCLEOTIDE SEQUENCE [LARGE SCALE GENOMIC DNA]</scope>
    <source>
        <strain evidence="3">CCUG 59778</strain>
    </source>
</reference>
<dbReference type="EMBL" id="JBHSKF010000004">
    <property type="protein sequence ID" value="MFC5287463.1"/>
    <property type="molecule type" value="Genomic_DNA"/>
</dbReference>
<feature type="transmembrane region" description="Helical" evidence="1">
    <location>
        <begin position="75"/>
        <end position="98"/>
    </location>
</feature>
<keyword evidence="1" id="KW-0472">Membrane</keyword>
<organism evidence="2 3">
    <name type="scientific">Actinokineospora guangxiensis</name>
    <dbReference type="NCBI Taxonomy" id="1490288"/>
    <lineage>
        <taxon>Bacteria</taxon>
        <taxon>Bacillati</taxon>
        <taxon>Actinomycetota</taxon>
        <taxon>Actinomycetes</taxon>
        <taxon>Pseudonocardiales</taxon>
        <taxon>Pseudonocardiaceae</taxon>
        <taxon>Actinokineospora</taxon>
    </lineage>
</organism>
<keyword evidence="1" id="KW-0812">Transmembrane</keyword>
<evidence type="ECO:0000256" key="1">
    <source>
        <dbReference type="SAM" id="Phobius"/>
    </source>
</evidence>
<keyword evidence="1" id="KW-1133">Transmembrane helix</keyword>
<gene>
    <name evidence="2" type="ORF">ACFPM7_10415</name>
</gene>
<dbReference type="RefSeq" id="WP_378246472.1">
    <property type="nucleotide sequence ID" value="NZ_JBHSKF010000004.1"/>
</dbReference>
<dbReference type="Pfam" id="PF14017">
    <property type="entry name" value="DUF4233"/>
    <property type="match status" value="1"/>
</dbReference>
<keyword evidence="3" id="KW-1185">Reference proteome</keyword>
<sequence length="120" mass="12937">MTDPMKGFRGVMSAMLILEAIVVLLAVLLLARRDDITTAETWIVAAIGVAMILLCGVATKPWALGAALGLQGLLLLGFFITPAIGIVGVLFTLAWAWVTWMRNDVAKRMAEGRLPSQQQD</sequence>
<evidence type="ECO:0000313" key="3">
    <source>
        <dbReference type="Proteomes" id="UP001596157"/>
    </source>
</evidence>
<dbReference type="Proteomes" id="UP001596157">
    <property type="component" value="Unassembled WGS sequence"/>
</dbReference>
<protein>
    <submittedName>
        <fullName evidence="2">DUF4233 domain-containing protein</fullName>
    </submittedName>
</protein>